<dbReference type="InterPro" id="IPR022695">
    <property type="entry name" value="Histidinol_DH_monofunct"/>
</dbReference>
<feature type="binding site" evidence="8 12">
    <location>
        <position position="326"/>
    </location>
    <ligand>
        <name>substrate</name>
    </ligand>
</feature>
<dbReference type="PRINTS" id="PR00083">
    <property type="entry name" value="HOLDHDRGNASE"/>
</dbReference>
<keyword evidence="4 8" id="KW-0479">Metal-binding</keyword>
<evidence type="ECO:0000256" key="9">
    <source>
        <dbReference type="PIRNR" id="PIRNR000099"/>
    </source>
</evidence>
<feature type="binding site" evidence="8 11">
    <location>
        <position position="189"/>
    </location>
    <ligand>
        <name>NAD(+)</name>
        <dbReference type="ChEBI" id="CHEBI:57540"/>
    </ligand>
</feature>
<feature type="binding site" evidence="8 12">
    <location>
        <position position="359"/>
    </location>
    <ligand>
        <name>substrate</name>
    </ligand>
</feature>
<dbReference type="PANTHER" id="PTHR21256:SF2">
    <property type="entry name" value="HISTIDINE BIOSYNTHESIS TRIFUNCTIONAL PROTEIN"/>
    <property type="match status" value="1"/>
</dbReference>
<dbReference type="GO" id="GO:0008270">
    <property type="term" value="F:zinc ion binding"/>
    <property type="evidence" value="ECO:0007669"/>
    <property type="project" value="UniProtKB-UniRule"/>
</dbReference>
<dbReference type="GO" id="GO:0005829">
    <property type="term" value="C:cytosol"/>
    <property type="evidence" value="ECO:0007669"/>
    <property type="project" value="TreeGrafter"/>
</dbReference>
<feature type="binding site" evidence="8 11">
    <location>
        <position position="212"/>
    </location>
    <ligand>
        <name>NAD(+)</name>
        <dbReference type="ChEBI" id="CHEBI:57540"/>
    </ligand>
</feature>
<evidence type="ECO:0000256" key="4">
    <source>
        <dbReference type="ARBA" id="ARBA00022723"/>
    </source>
</evidence>
<feature type="binding site" evidence="8 12">
    <location>
        <position position="413"/>
    </location>
    <ligand>
        <name>substrate</name>
    </ligand>
</feature>
<evidence type="ECO:0000256" key="3">
    <source>
        <dbReference type="ARBA" id="ARBA00012965"/>
    </source>
</evidence>
<dbReference type="EC" id="1.1.1.23" evidence="3 8"/>
<evidence type="ECO:0000256" key="8">
    <source>
        <dbReference type="HAMAP-Rule" id="MF_01024"/>
    </source>
</evidence>
<dbReference type="PANTHER" id="PTHR21256">
    <property type="entry name" value="HISTIDINOL DEHYDROGENASE HDH"/>
    <property type="match status" value="1"/>
</dbReference>
<proteinExistence type="inferred from homology"/>
<comment type="catalytic activity">
    <reaction evidence="7 8">
        <text>L-histidinol + 2 NAD(+) + H2O = L-histidine + 2 NADH + 3 H(+)</text>
        <dbReference type="Rhea" id="RHEA:20641"/>
        <dbReference type="ChEBI" id="CHEBI:15377"/>
        <dbReference type="ChEBI" id="CHEBI:15378"/>
        <dbReference type="ChEBI" id="CHEBI:57540"/>
        <dbReference type="ChEBI" id="CHEBI:57595"/>
        <dbReference type="ChEBI" id="CHEBI:57699"/>
        <dbReference type="ChEBI" id="CHEBI:57945"/>
        <dbReference type="EC" id="1.1.1.23"/>
    </reaction>
</comment>
<keyword evidence="6 8" id="KW-0560">Oxidoreductase</keyword>
<keyword evidence="16" id="KW-1185">Reference proteome</keyword>
<evidence type="ECO:0000256" key="6">
    <source>
        <dbReference type="ARBA" id="ARBA00023002"/>
    </source>
</evidence>
<dbReference type="InterPro" id="IPR016161">
    <property type="entry name" value="Ald_DH/histidinol_DH"/>
</dbReference>
<feature type="binding site" evidence="8 12">
    <location>
        <position position="260"/>
    </location>
    <ligand>
        <name>substrate</name>
    </ligand>
</feature>
<dbReference type="PIRSF" id="PIRSF000099">
    <property type="entry name" value="Histidinol_dh"/>
    <property type="match status" value="1"/>
</dbReference>
<comment type="cofactor">
    <cofactor evidence="8 13">
        <name>Zn(2+)</name>
        <dbReference type="ChEBI" id="CHEBI:29105"/>
    </cofactor>
    <text evidence="8 13">Binds 1 zinc ion per subunit.</text>
</comment>
<evidence type="ECO:0000256" key="14">
    <source>
        <dbReference type="RuleBase" id="RU004175"/>
    </source>
</evidence>
<dbReference type="RefSeq" id="WP_330392624.1">
    <property type="nucleotide sequence ID" value="NZ_FQZV01000028.1"/>
</dbReference>
<organism evidence="15 16">
    <name type="scientific">Geosporobacter subterraneus DSM 17957</name>
    <dbReference type="NCBI Taxonomy" id="1121919"/>
    <lineage>
        <taxon>Bacteria</taxon>
        <taxon>Bacillati</taxon>
        <taxon>Bacillota</taxon>
        <taxon>Clostridia</taxon>
        <taxon>Peptostreptococcales</taxon>
        <taxon>Thermotaleaceae</taxon>
        <taxon>Geosporobacter</taxon>
    </lineage>
</organism>
<dbReference type="HAMAP" id="MF_01024">
    <property type="entry name" value="HisD"/>
    <property type="match status" value="1"/>
</dbReference>
<dbReference type="FunFam" id="3.40.50.1980:FF:000001">
    <property type="entry name" value="Histidinol dehydrogenase"/>
    <property type="match status" value="1"/>
</dbReference>
<feature type="active site" description="Proton acceptor" evidence="8 10">
    <location>
        <position position="325"/>
    </location>
</feature>
<evidence type="ECO:0000313" key="15">
    <source>
        <dbReference type="EMBL" id="SHJ51550.1"/>
    </source>
</evidence>
<evidence type="ECO:0000256" key="11">
    <source>
        <dbReference type="PIRSR" id="PIRSR000099-2"/>
    </source>
</evidence>
<evidence type="ECO:0000256" key="1">
    <source>
        <dbReference type="ARBA" id="ARBA00003850"/>
    </source>
</evidence>
<feature type="binding site" evidence="8 11">
    <location>
        <position position="127"/>
    </location>
    <ligand>
        <name>NAD(+)</name>
        <dbReference type="ChEBI" id="CHEBI:57540"/>
    </ligand>
</feature>
<keyword evidence="8" id="KW-0028">Amino-acid biosynthesis</keyword>
<dbReference type="GO" id="GO:0051287">
    <property type="term" value="F:NAD binding"/>
    <property type="evidence" value="ECO:0007669"/>
    <property type="project" value="InterPro"/>
</dbReference>
<dbReference type="GO" id="GO:0004399">
    <property type="term" value="F:histidinol dehydrogenase activity"/>
    <property type="evidence" value="ECO:0007669"/>
    <property type="project" value="UniProtKB-UniRule"/>
</dbReference>
<dbReference type="EMBL" id="FQZV01000028">
    <property type="protein sequence ID" value="SHJ51550.1"/>
    <property type="molecule type" value="Genomic_DNA"/>
</dbReference>
<feature type="binding site" evidence="8 13">
    <location>
        <position position="418"/>
    </location>
    <ligand>
        <name>Zn(2+)</name>
        <dbReference type="ChEBI" id="CHEBI:29105"/>
    </ligand>
</feature>
<feature type="binding site" evidence="8 13">
    <location>
        <position position="359"/>
    </location>
    <ligand>
        <name>Zn(2+)</name>
        <dbReference type="ChEBI" id="CHEBI:29105"/>
    </ligand>
</feature>
<gene>
    <name evidence="8" type="primary">hisD</name>
    <name evidence="15" type="ORF">SAMN02745975_02258</name>
</gene>
<protein>
    <recommendedName>
        <fullName evidence="3 8">Histidinol dehydrogenase</fullName>
        <shortName evidence="8">HDH</shortName>
        <ecNumber evidence="3 8">1.1.1.23</ecNumber>
    </recommendedName>
</protein>
<name>A0A1M6JXX2_9FIRM</name>
<dbReference type="Proteomes" id="UP000184536">
    <property type="component" value="Unassembled WGS sequence"/>
</dbReference>
<accession>A0A1M6JXX2</accession>
<dbReference type="Pfam" id="PF00815">
    <property type="entry name" value="Histidinol_dh"/>
    <property type="match status" value="1"/>
</dbReference>
<dbReference type="InterPro" id="IPR001692">
    <property type="entry name" value="Histidinol_DH_CS"/>
</dbReference>
<comment type="pathway">
    <text evidence="8">Amino-acid biosynthesis; L-histidine biosynthesis; L-histidine from 5-phospho-alpha-D-ribose 1-diphosphate: step 9/9.</text>
</comment>
<dbReference type="GO" id="GO:0000105">
    <property type="term" value="P:L-histidine biosynthetic process"/>
    <property type="evidence" value="ECO:0007669"/>
    <property type="project" value="UniProtKB-UniRule"/>
</dbReference>
<comment type="similarity">
    <text evidence="2 8 9 14">Belongs to the histidinol dehydrogenase family.</text>
</comment>
<keyword evidence="8" id="KW-0368">Histidine biosynthesis</keyword>
<keyword evidence="5 8" id="KW-0862">Zinc</keyword>
<dbReference type="NCBIfam" id="TIGR00069">
    <property type="entry name" value="hisD"/>
    <property type="match status" value="1"/>
</dbReference>
<sequence length="428" mass="46925">MRIISVRLDDYKKKLSELLQHRVEESMAEIDEVVENVILNIQKDGDKALIEYTQKFDGVLLDKIQVEEGEINAAWEAVSDEFKEILDKARKNIWSYHEKQRQNSWMDFDGEIILGQKVTPIESVGMYVPGGKAAYPSTVLMNGIPAKIAGVERLVMVTPPGKDGKVNPYILAAAKLTGVDEIYKVGGAQSIAALAFGTETILPVNKIVGPGNIYVARAKKKVFGVVDIDMIAGPSEICILADESARPAYIAADLLSQAEHDEMASSILITQSYSLAEKVKLALEDQIASLDRVQIIRKAIEKNSAVYVPEDVETAVAMINDIAPEHLEVMTVNPFEILPKIKNAGAIFLGHFSPEPLGDYFAGPNHTLPTNGTAKFSSPLGVEDFVKKSSVIYYSKTALSQVKDEIESFALHEGLTAHANSIKVRFLP</sequence>
<keyword evidence="8 11" id="KW-0520">NAD</keyword>
<evidence type="ECO:0000256" key="5">
    <source>
        <dbReference type="ARBA" id="ARBA00022833"/>
    </source>
</evidence>
<evidence type="ECO:0000256" key="10">
    <source>
        <dbReference type="PIRSR" id="PIRSR000099-1"/>
    </source>
</evidence>
<dbReference type="AlphaFoldDB" id="A0A1M6JXX2"/>
<feature type="binding site" evidence="8 13">
    <location>
        <position position="260"/>
    </location>
    <ligand>
        <name>Zn(2+)</name>
        <dbReference type="ChEBI" id="CHEBI:29105"/>
    </ligand>
</feature>
<feature type="binding site" evidence="8 12">
    <location>
        <position position="257"/>
    </location>
    <ligand>
        <name>substrate</name>
    </ligand>
</feature>
<feature type="binding site" evidence="8 13">
    <location>
        <position position="257"/>
    </location>
    <ligand>
        <name>Zn(2+)</name>
        <dbReference type="ChEBI" id="CHEBI:29105"/>
    </ligand>
</feature>
<evidence type="ECO:0000256" key="13">
    <source>
        <dbReference type="PIRSR" id="PIRSR000099-4"/>
    </source>
</evidence>
<dbReference type="Gene3D" id="1.20.5.1300">
    <property type="match status" value="1"/>
</dbReference>
<dbReference type="Gene3D" id="3.40.50.1980">
    <property type="entry name" value="Nitrogenase molybdenum iron protein domain"/>
    <property type="match status" value="2"/>
</dbReference>
<evidence type="ECO:0000256" key="2">
    <source>
        <dbReference type="ARBA" id="ARBA00010178"/>
    </source>
</evidence>
<evidence type="ECO:0000256" key="12">
    <source>
        <dbReference type="PIRSR" id="PIRSR000099-3"/>
    </source>
</evidence>
<evidence type="ECO:0000313" key="16">
    <source>
        <dbReference type="Proteomes" id="UP000184536"/>
    </source>
</evidence>
<reference evidence="16" key="1">
    <citation type="submission" date="2016-11" db="EMBL/GenBank/DDBJ databases">
        <authorList>
            <person name="Varghese N."/>
            <person name="Submissions S."/>
        </authorList>
    </citation>
    <scope>NUCLEOTIDE SEQUENCE [LARGE SCALE GENOMIC DNA]</scope>
    <source>
        <strain evidence="16">DSM 17957</strain>
    </source>
</reference>
<feature type="active site" description="Proton acceptor" evidence="8 10">
    <location>
        <position position="326"/>
    </location>
</feature>
<dbReference type="STRING" id="1121919.SAMN02745975_02258"/>
<feature type="binding site" evidence="8 12">
    <location>
        <position position="235"/>
    </location>
    <ligand>
        <name>substrate</name>
    </ligand>
</feature>
<dbReference type="InterPro" id="IPR012131">
    <property type="entry name" value="Hstdl_DH"/>
</dbReference>
<comment type="function">
    <text evidence="1 8">Catalyzes the sequential NAD-dependent oxidations of L-histidinol to L-histidinaldehyde and then to L-histidine.</text>
</comment>
<dbReference type="CDD" id="cd06572">
    <property type="entry name" value="Histidinol_dh"/>
    <property type="match status" value="1"/>
</dbReference>
<feature type="binding site" evidence="8 12">
    <location>
        <position position="418"/>
    </location>
    <ligand>
        <name>substrate</name>
    </ligand>
</feature>
<evidence type="ECO:0000256" key="7">
    <source>
        <dbReference type="ARBA" id="ARBA00049489"/>
    </source>
</evidence>
<dbReference type="FunFam" id="3.40.50.1980:FF:000026">
    <property type="entry name" value="Histidinol dehydrogenase"/>
    <property type="match status" value="1"/>
</dbReference>
<dbReference type="SUPFAM" id="SSF53720">
    <property type="entry name" value="ALDH-like"/>
    <property type="match status" value="1"/>
</dbReference>
<dbReference type="PROSITE" id="PS00611">
    <property type="entry name" value="HISOL_DEHYDROGENASE"/>
    <property type="match status" value="1"/>
</dbReference>
<dbReference type="UniPathway" id="UPA00031">
    <property type="reaction ID" value="UER00014"/>
</dbReference>